<dbReference type="PANTHER" id="PTHR15615">
    <property type="match status" value="1"/>
</dbReference>
<organism evidence="1 2">
    <name type="scientific">Blastocystis sp. subtype 1 (strain ATCC 50177 / NandII)</name>
    <dbReference type="NCBI Taxonomy" id="478820"/>
    <lineage>
        <taxon>Eukaryota</taxon>
        <taxon>Sar</taxon>
        <taxon>Stramenopiles</taxon>
        <taxon>Bigyra</taxon>
        <taxon>Opalozoa</taxon>
        <taxon>Opalinata</taxon>
        <taxon>Blastocystidae</taxon>
        <taxon>Blastocystis</taxon>
    </lineage>
</organism>
<gene>
    <name evidence="1" type="ORF">AV274_6168</name>
</gene>
<name>A0A196S4T9_BLAHN</name>
<dbReference type="InterPro" id="IPR013922">
    <property type="entry name" value="Cyclin_PHO80-like"/>
</dbReference>
<evidence type="ECO:0000313" key="1">
    <source>
        <dbReference type="EMBL" id="OAO12120.1"/>
    </source>
</evidence>
<dbReference type="InterPro" id="IPR036915">
    <property type="entry name" value="Cyclin-like_sf"/>
</dbReference>
<dbReference type="OrthoDB" id="337735at2759"/>
<keyword evidence="2" id="KW-1185">Reference proteome</keyword>
<dbReference type="AlphaFoldDB" id="A0A196S4T9"/>
<accession>A0A196S4T9</accession>
<dbReference type="PANTHER" id="PTHR15615:SF108">
    <property type="entry name" value="PROTEIN CNPPD1"/>
    <property type="match status" value="1"/>
</dbReference>
<dbReference type="Gene3D" id="1.10.472.10">
    <property type="entry name" value="Cyclin-like"/>
    <property type="match status" value="1"/>
</dbReference>
<reference evidence="1 2" key="1">
    <citation type="submission" date="2016-05" db="EMBL/GenBank/DDBJ databases">
        <title>Nuclear genome of Blastocystis sp. subtype 1 NandII.</title>
        <authorList>
            <person name="Gentekaki E."/>
            <person name="Curtis B."/>
            <person name="Stairs C."/>
            <person name="Eme L."/>
            <person name="Herman E."/>
            <person name="Klimes V."/>
            <person name="Arias M.C."/>
            <person name="Elias M."/>
            <person name="Hilliou F."/>
            <person name="Klute M."/>
            <person name="Malik S.-B."/>
            <person name="Pightling A."/>
            <person name="Rachubinski R."/>
            <person name="Salas D."/>
            <person name="Schlacht A."/>
            <person name="Suga H."/>
            <person name="Archibald J."/>
            <person name="Ball S.G."/>
            <person name="Clark G."/>
            <person name="Dacks J."/>
            <person name="Van Der Giezen M."/>
            <person name="Tsaousis A."/>
            <person name="Roger A."/>
        </authorList>
    </citation>
    <scope>NUCLEOTIDE SEQUENCE [LARGE SCALE GENOMIC DNA]</scope>
    <source>
        <strain evidence="2">ATCC 50177 / NandII</strain>
    </source>
</reference>
<dbReference type="CDD" id="cd20558">
    <property type="entry name" value="CYCLIN_ScPCL7-like"/>
    <property type="match status" value="1"/>
</dbReference>
<dbReference type="EMBL" id="LXWW01000561">
    <property type="protein sequence ID" value="OAO12120.1"/>
    <property type="molecule type" value="Genomic_DNA"/>
</dbReference>
<sequence>MDDLSCFRLRNVLSCILEGVVRNGDKTVESQPVTRFTALAAPNISIRDYMERIYKYSKCSVECLVLGLIYIDRFIQSSGIQVNSLTVHRVLLTSVVIAAKTFDDDFYTNTHYARVGGIPPEELALLEMDFLFNIHFSLYVSCEDYQRYYEEIYKHATMYCNQCKGMDLPRLTWKSRSNEGSCLQYGKGLGIRDDSPTNVNFNASDY</sequence>
<dbReference type="Proteomes" id="UP000078348">
    <property type="component" value="Unassembled WGS sequence"/>
</dbReference>
<evidence type="ECO:0000313" key="2">
    <source>
        <dbReference type="Proteomes" id="UP000078348"/>
    </source>
</evidence>
<dbReference type="SUPFAM" id="SSF47954">
    <property type="entry name" value="Cyclin-like"/>
    <property type="match status" value="1"/>
</dbReference>
<proteinExistence type="predicted"/>
<protein>
    <submittedName>
        <fullName evidence="1">Cyclin-U4-1</fullName>
    </submittedName>
</protein>
<comment type="caution">
    <text evidence="1">The sequence shown here is derived from an EMBL/GenBank/DDBJ whole genome shotgun (WGS) entry which is preliminary data.</text>
</comment>
<dbReference type="GO" id="GO:0019901">
    <property type="term" value="F:protein kinase binding"/>
    <property type="evidence" value="ECO:0007669"/>
    <property type="project" value="InterPro"/>
</dbReference>
<dbReference type="STRING" id="478820.A0A196S4T9"/>
<dbReference type="Pfam" id="PF08613">
    <property type="entry name" value="Cyclin"/>
    <property type="match status" value="1"/>
</dbReference>